<feature type="transmembrane region" description="Helical" evidence="6">
    <location>
        <begin position="432"/>
        <end position="454"/>
    </location>
</feature>
<dbReference type="GO" id="GO:0015179">
    <property type="term" value="F:L-amino acid transmembrane transporter activity"/>
    <property type="evidence" value="ECO:0007669"/>
    <property type="project" value="TreeGrafter"/>
</dbReference>
<reference evidence="7 8" key="1">
    <citation type="journal article" date="2016" name="Genome Announc.">
        <title>First Complete Genome Sequence of a Subdivision 6 Acidobacterium Strain.</title>
        <authorList>
            <person name="Huang S."/>
            <person name="Vieira S."/>
            <person name="Bunk B."/>
            <person name="Riedel T."/>
            <person name="Sproer C."/>
            <person name="Overmann J."/>
        </authorList>
    </citation>
    <scope>NUCLEOTIDE SEQUENCE [LARGE SCALE GENOMIC DNA]</scope>
    <source>
        <strain evidence="8">DSM 100886 HEG_-6_39</strain>
    </source>
</reference>
<feature type="transmembrane region" description="Helical" evidence="6">
    <location>
        <begin position="460"/>
        <end position="478"/>
    </location>
</feature>
<evidence type="ECO:0000256" key="4">
    <source>
        <dbReference type="ARBA" id="ARBA00023136"/>
    </source>
</evidence>
<feature type="transmembrane region" description="Helical" evidence="6">
    <location>
        <begin position="373"/>
        <end position="394"/>
    </location>
</feature>
<dbReference type="AlphaFoldDB" id="A0A143PH74"/>
<dbReference type="PANTHER" id="PTHR11785:SF512">
    <property type="entry name" value="SOBREMESA, ISOFORM B"/>
    <property type="match status" value="1"/>
</dbReference>
<feature type="transmembrane region" description="Helical" evidence="6">
    <location>
        <begin position="153"/>
        <end position="175"/>
    </location>
</feature>
<dbReference type="GO" id="GO:0016020">
    <property type="term" value="C:membrane"/>
    <property type="evidence" value="ECO:0007669"/>
    <property type="project" value="UniProtKB-SubCell"/>
</dbReference>
<feature type="compositionally biased region" description="Basic and acidic residues" evidence="5">
    <location>
        <begin position="1"/>
        <end position="12"/>
    </location>
</feature>
<evidence type="ECO:0000256" key="3">
    <source>
        <dbReference type="ARBA" id="ARBA00022989"/>
    </source>
</evidence>
<keyword evidence="8" id="KW-1185">Reference proteome</keyword>
<gene>
    <name evidence="7" type="primary">steT_1</name>
    <name evidence="7" type="ORF">LuPra_01054</name>
</gene>
<feature type="transmembrane region" description="Helical" evidence="6">
    <location>
        <begin position="400"/>
        <end position="420"/>
    </location>
</feature>
<evidence type="ECO:0000313" key="8">
    <source>
        <dbReference type="Proteomes" id="UP000076079"/>
    </source>
</evidence>
<dbReference type="STRING" id="1855912.LuPra_01054"/>
<feature type="transmembrane region" description="Helical" evidence="6">
    <location>
        <begin position="66"/>
        <end position="86"/>
    </location>
</feature>
<feature type="transmembrane region" description="Helical" evidence="6">
    <location>
        <begin position="231"/>
        <end position="251"/>
    </location>
</feature>
<feature type="transmembrane region" description="Helical" evidence="6">
    <location>
        <begin position="296"/>
        <end position="316"/>
    </location>
</feature>
<reference evidence="8" key="2">
    <citation type="submission" date="2016-04" db="EMBL/GenBank/DDBJ databases">
        <title>First Complete Genome Sequence of a Subdivision 6 Acidobacterium.</title>
        <authorList>
            <person name="Huang S."/>
            <person name="Vieira S."/>
            <person name="Bunk B."/>
            <person name="Riedel T."/>
            <person name="Sproeer C."/>
            <person name="Overmann J."/>
        </authorList>
    </citation>
    <scope>NUCLEOTIDE SEQUENCE [LARGE SCALE GENOMIC DNA]</scope>
    <source>
        <strain evidence="8">DSM 100886 HEG_-6_39</strain>
    </source>
</reference>
<comment type="subcellular location">
    <subcellularLocation>
        <location evidence="1">Membrane</location>
        <topology evidence="1">Multi-pass membrane protein</topology>
    </subcellularLocation>
</comment>
<dbReference type="Pfam" id="PF13520">
    <property type="entry name" value="AA_permease_2"/>
    <property type="match status" value="1"/>
</dbReference>
<dbReference type="PANTHER" id="PTHR11785">
    <property type="entry name" value="AMINO ACID TRANSPORTER"/>
    <property type="match status" value="1"/>
</dbReference>
<feature type="transmembrane region" description="Helical" evidence="6">
    <location>
        <begin position="35"/>
        <end position="54"/>
    </location>
</feature>
<feature type="region of interest" description="Disordered" evidence="5">
    <location>
        <begin position="1"/>
        <end position="25"/>
    </location>
</feature>
<dbReference type="Proteomes" id="UP000076079">
    <property type="component" value="Chromosome"/>
</dbReference>
<dbReference type="InterPro" id="IPR002293">
    <property type="entry name" value="AA/rel_permease1"/>
</dbReference>
<evidence type="ECO:0000256" key="1">
    <source>
        <dbReference type="ARBA" id="ARBA00004141"/>
    </source>
</evidence>
<evidence type="ECO:0000256" key="6">
    <source>
        <dbReference type="SAM" id="Phobius"/>
    </source>
</evidence>
<dbReference type="PIRSF" id="PIRSF006060">
    <property type="entry name" value="AA_transporter"/>
    <property type="match status" value="1"/>
</dbReference>
<protein>
    <submittedName>
        <fullName evidence="7">Serine/threonine exchanger SteT</fullName>
    </submittedName>
</protein>
<feature type="transmembrane region" description="Helical" evidence="6">
    <location>
        <begin position="271"/>
        <end position="289"/>
    </location>
</feature>
<evidence type="ECO:0000256" key="5">
    <source>
        <dbReference type="SAM" id="MobiDB-lite"/>
    </source>
</evidence>
<keyword evidence="4 6" id="KW-0472">Membrane</keyword>
<organism evidence="7 8">
    <name type="scientific">Luteitalea pratensis</name>
    <dbReference type="NCBI Taxonomy" id="1855912"/>
    <lineage>
        <taxon>Bacteria</taxon>
        <taxon>Pseudomonadati</taxon>
        <taxon>Acidobacteriota</taxon>
        <taxon>Vicinamibacteria</taxon>
        <taxon>Vicinamibacterales</taxon>
        <taxon>Vicinamibacteraceae</taxon>
        <taxon>Luteitalea</taxon>
    </lineage>
</organism>
<feature type="transmembrane region" description="Helical" evidence="6">
    <location>
        <begin position="328"/>
        <end position="352"/>
    </location>
</feature>
<evidence type="ECO:0000256" key="2">
    <source>
        <dbReference type="ARBA" id="ARBA00022692"/>
    </source>
</evidence>
<name>A0A143PH74_LUTPR</name>
<dbReference type="EMBL" id="CP015136">
    <property type="protein sequence ID" value="AMY07871.1"/>
    <property type="molecule type" value="Genomic_DNA"/>
</dbReference>
<feature type="transmembrane region" description="Helical" evidence="6">
    <location>
        <begin position="187"/>
        <end position="210"/>
    </location>
</feature>
<dbReference type="KEGG" id="abac:LuPra_01054"/>
<dbReference type="InterPro" id="IPR050598">
    <property type="entry name" value="AminoAcid_Transporter"/>
</dbReference>
<sequence length="493" mass="51221">MAAGPRGEDTLRRTVTPPDPSSTPSISLVRGLGPFAAYAMVVGNVIGTGVFLKARVMTCNVDTPGMVIGVWVIAGLMSLLGALTYAELATIFPRAGGEYIFIRQAYGRLWGFLYGWTRFFVATAGALAALATGLAIFLNALSGGAIDAVRMTVPGLGSVSGIALVAIAAVWMVTLVNCADISTGGRVASVLTALKLLLVSGVGIGAFLLADGSWSHYAMSGAAGTCEGVDGAARGGLAGIGAAMMAALWGYNGWNEVTYVAGEVKDPGRVLPIAIIGGILTVATLYVTVNAGYFYVLPPVAIASVAAASPVATVVATEFLGPAATGLMSGLLAMSVMTALQIVSLVGARIPYAMAADGVFFRSLARLSPRTRVPVRALVAQAVWASVLVVSGSFDTLTDYVIFAVLIFMGLATASVFVFRRRLPDVDRPYRTWGYPVVPVLFLLTAAWLIVNTLQTSPRQAFAGLGLVAIGVPFYWYWTRDNAGNAAMPNADN</sequence>
<keyword evidence="3 6" id="KW-1133">Transmembrane helix</keyword>
<dbReference type="Gene3D" id="1.20.1740.10">
    <property type="entry name" value="Amino acid/polyamine transporter I"/>
    <property type="match status" value="1"/>
</dbReference>
<evidence type="ECO:0000313" key="7">
    <source>
        <dbReference type="EMBL" id="AMY07871.1"/>
    </source>
</evidence>
<feature type="transmembrane region" description="Helical" evidence="6">
    <location>
        <begin position="119"/>
        <end position="141"/>
    </location>
</feature>
<accession>A0A143PH74</accession>
<keyword evidence="2 6" id="KW-0812">Transmembrane</keyword>
<proteinExistence type="predicted"/>